<evidence type="ECO:0000256" key="2">
    <source>
        <dbReference type="SAM" id="SignalP"/>
    </source>
</evidence>
<gene>
    <name evidence="5" type="ORF">LQ567_09005</name>
</gene>
<feature type="chain" id="PRO_5045252632" evidence="2">
    <location>
        <begin position="21"/>
        <end position="383"/>
    </location>
</feature>
<reference evidence="5 6" key="1">
    <citation type="submission" date="2021-11" db="EMBL/GenBank/DDBJ databases">
        <title>Genomic of Niabella pedocola.</title>
        <authorList>
            <person name="Wu T."/>
        </authorList>
    </citation>
    <scope>NUCLEOTIDE SEQUENCE [LARGE SCALE GENOMIC DNA]</scope>
    <source>
        <strain evidence="5 6">JCM 31011</strain>
    </source>
</reference>
<dbReference type="Pfam" id="PF13387">
    <property type="entry name" value="Lnb_N"/>
    <property type="match status" value="1"/>
</dbReference>
<feature type="signal peptide" evidence="2">
    <location>
        <begin position="1"/>
        <end position="20"/>
    </location>
</feature>
<dbReference type="InterPro" id="IPR057436">
    <property type="entry name" value="5TMH_Lnb"/>
</dbReference>
<feature type="transmembrane region" description="Helical" evidence="1">
    <location>
        <begin position="252"/>
        <end position="272"/>
    </location>
</feature>
<feature type="domain" description="Lnb N-terminal periplasmic" evidence="3">
    <location>
        <begin position="24"/>
        <end position="160"/>
    </location>
</feature>
<proteinExistence type="predicted"/>
<sequence>MIKILLTGLLFLLTVSGIWAQPDTAAGTYRISVLTCGTGDELYTSFGHTAVRVVDSLHGTDIVYNYGTFDFNDPDFYTKFTLGKLLYLLDAEDFDQFLYSYSREGRRVTEQVLQLDPVDAKKIRAFLETNRLPENRAYRYDFLFDNCATRVRDIFPATLDTSFHFGPALDGKRLRFREVIDQYLEGKPWQGLGIDIILGRPVDAPMSDFHSMFLPDYLYNGLQHARYRGHTFVSSQVLLKEKIAAPAHTVNVPFLVFLLVLLLVLAVHFIPLLHRCRKLVTAAILFITGLIGLQLLFMWFFTNHQSCAYNWNILWAMPLNAIIVFIRNKRVGKYYYPFAIMGLIAAFAVHVSGIQQLPLKETAPLLAALGIIYAYNFKNSVSH</sequence>
<dbReference type="RefSeq" id="WP_231004168.1">
    <property type="nucleotide sequence ID" value="NZ_JAJNEC010000005.1"/>
</dbReference>
<evidence type="ECO:0000313" key="5">
    <source>
        <dbReference type="EMBL" id="MCD2422897.1"/>
    </source>
</evidence>
<keyword evidence="2" id="KW-0732">Signal</keyword>
<evidence type="ECO:0000259" key="4">
    <source>
        <dbReference type="Pfam" id="PF25221"/>
    </source>
</evidence>
<feature type="transmembrane region" description="Helical" evidence="1">
    <location>
        <begin position="334"/>
        <end position="353"/>
    </location>
</feature>
<dbReference type="Pfam" id="PF25221">
    <property type="entry name" value="5TMH_Lnb"/>
    <property type="match status" value="1"/>
</dbReference>
<evidence type="ECO:0000259" key="3">
    <source>
        <dbReference type="Pfam" id="PF13387"/>
    </source>
</evidence>
<keyword evidence="1" id="KW-0812">Transmembrane</keyword>
<dbReference type="Proteomes" id="UP001199816">
    <property type="component" value="Unassembled WGS sequence"/>
</dbReference>
<evidence type="ECO:0000313" key="6">
    <source>
        <dbReference type="Proteomes" id="UP001199816"/>
    </source>
</evidence>
<keyword evidence="1" id="KW-1133">Transmembrane helix</keyword>
<name>A0ABS8PRH2_9BACT</name>
<feature type="domain" description="Lnb-like transmembrane" evidence="4">
    <location>
        <begin position="252"/>
        <end position="377"/>
    </location>
</feature>
<comment type="caution">
    <text evidence="5">The sequence shown here is derived from an EMBL/GenBank/DDBJ whole genome shotgun (WGS) entry which is preliminary data.</text>
</comment>
<evidence type="ECO:0000256" key="1">
    <source>
        <dbReference type="SAM" id="Phobius"/>
    </source>
</evidence>
<organism evidence="5 6">
    <name type="scientific">Niabella pedocola</name>
    <dbReference type="NCBI Taxonomy" id="1752077"/>
    <lineage>
        <taxon>Bacteria</taxon>
        <taxon>Pseudomonadati</taxon>
        <taxon>Bacteroidota</taxon>
        <taxon>Chitinophagia</taxon>
        <taxon>Chitinophagales</taxon>
        <taxon>Chitinophagaceae</taxon>
        <taxon>Niabella</taxon>
    </lineage>
</organism>
<accession>A0ABS8PRH2</accession>
<keyword evidence="6" id="KW-1185">Reference proteome</keyword>
<feature type="transmembrane region" description="Helical" evidence="1">
    <location>
        <begin position="308"/>
        <end position="327"/>
    </location>
</feature>
<protein>
    <submittedName>
        <fullName evidence="5">DUF4105 domain-containing protein</fullName>
    </submittedName>
</protein>
<dbReference type="EMBL" id="JAJNEC010000005">
    <property type="protein sequence ID" value="MCD2422897.1"/>
    <property type="molecule type" value="Genomic_DNA"/>
</dbReference>
<dbReference type="InterPro" id="IPR025178">
    <property type="entry name" value="Lnb_N"/>
</dbReference>
<feature type="transmembrane region" description="Helical" evidence="1">
    <location>
        <begin position="279"/>
        <end position="302"/>
    </location>
</feature>
<keyword evidence="1" id="KW-0472">Membrane</keyword>